<dbReference type="PANTHER" id="PTHR42648">
    <property type="entry name" value="TRANSPOSASE, PUTATIVE-RELATED"/>
    <property type="match status" value="1"/>
</dbReference>
<dbReference type="Pfam" id="PF00665">
    <property type="entry name" value="rve"/>
    <property type="match status" value="1"/>
</dbReference>
<dbReference type="InterPro" id="IPR036397">
    <property type="entry name" value="RNaseH_sf"/>
</dbReference>
<dbReference type="GO" id="GO:0015074">
    <property type="term" value="P:DNA integration"/>
    <property type="evidence" value="ECO:0007669"/>
    <property type="project" value="InterPro"/>
</dbReference>
<feature type="region of interest" description="Disordered" evidence="3">
    <location>
        <begin position="207"/>
        <end position="276"/>
    </location>
</feature>
<dbReference type="GO" id="GO:0003964">
    <property type="term" value="F:RNA-directed DNA polymerase activity"/>
    <property type="evidence" value="ECO:0007669"/>
    <property type="project" value="UniProtKB-KW"/>
</dbReference>
<dbReference type="Pfam" id="PF25597">
    <property type="entry name" value="SH3_retrovirus"/>
    <property type="match status" value="1"/>
</dbReference>
<keyword evidence="5" id="KW-0808">Transferase</keyword>
<dbReference type="InterPro" id="IPR039537">
    <property type="entry name" value="Retrotran_Ty1/copia-like"/>
</dbReference>
<evidence type="ECO:0000259" key="4">
    <source>
        <dbReference type="PROSITE" id="PS50994"/>
    </source>
</evidence>
<evidence type="ECO:0000256" key="3">
    <source>
        <dbReference type="SAM" id="MobiDB-lite"/>
    </source>
</evidence>
<feature type="domain" description="Integrase catalytic" evidence="4">
    <location>
        <begin position="1"/>
        <end position="150"/>
    </location>
</feature>
<accession>A0A2U1PLA0</accession>
<dbReference type="InterPro" id="IPR012337">
    <property type="entry name" value="RNaseH-like_sf"/>
</dbReference>
<gene>
    <name evidence="5" type="ORF">CTI12_AA139270</name>
</gene>
<dbReference type="CDD" id="cd09272">
    <property type="entry name" value="RNase_HI_RT_Ty1"/>
    <property type="match status" value="1"/>
</dbReference>
<dbReference type="InterPro" id="IPR001584">
    <property type="entry name" value="Integrase_cat-core"/>
</dbReference>
<organism evidence="5 6">
    <name type="scientific">Artemisia annua</name>
    <name type="common">Sweet wormwood</name>
    <dbReference type="NCBI Taxonomy" id="35608"/>
    <lineage>
        <taxon>Eukaryota</taxon>
        <taxon>Viridiplantae</taxon>
        <taxon>Streptophyta</taxon>
        <taxon>Embryophyta</taxon>
        <taxon>Tracheophyta</taxon>
        <taxon>Spermatophyta</taxon>
        <taxon>Magnoliopsida</taxon>
        <taxon>eudicotyledons</taxon>
        <taxon>Gunneridae</taxon>
        <taxon>Pentapetalae</taxon>
        <taxon>asterids</taxon>
        <taxon>campanulids</taxon>
        <taxon>Asterales</taxon>
        <taxon>Asteraceae</taxon>
        <taxon>Asteroideae</taxon>
        <taxon>Anthemideae</taxon>
        <taxon>Artemisiinae</taxon>
        <taxon>Artemisia</taxon>
    </lineage>
</organism>
<keyword evidence="5" id="KW-0695">RNA-directed DNA polymerase</keyword>
<evidence type="ECO:0000256" key="1">
    <source>
        <dbReference type="ARBA" id="ARBA00022723"/>
    </source>
</evidence>
<dbReference type="GO" id="GO:0016787">
    <property type="term" value="F:hydrolase activity"/>
    <property type="evidence" value="ECO:0007669"/>
    <property type="project" value="UniProtKB-KW"/>
</dbReference>
<dbReference type="GO" id="GO:0003676">
    <property type="term" value="F:nucleic acid binding"/>
    <property type="evidence" value="ECO:0007669"/>
    <property type="project" value="InterPro"/>
</dbReference>
<dbReference type="Pfam" id="PF07727">
    <property type="entry name" value="RVT_2"/>
    <property type="match status" value="2"/>
</dbReference>
<sequence length="708" mass="80186">MVINDSLTRCPYDYSPKSASGHGCICFLESLKLLMHSNDTRKMIEESSGFKIKTLRTDCGREFTSKEFAKFCEENGIARHLTAPYSPQENGVVERRNRTVMEMARSLLKGRNVPGEFWGEAVRHAVYLLNRLPSKSLPDITPYEAWYAKRVYFGVEDGTKGNRLYDPQDKKLRVSRDVIFYEKESWSWTKSEKEQVTPANTFTIISPQHVTPLETPQNNPETTHNQPENPEFETVFLGQPYPEDVQADSDPNIAALDPFSSPSTHSSNSPNATGPKAFNSLNDIYARTHEVTLEPEELMMAEEAVAHKAWQEAMQAELDAIEKNKTWQLTSLPPGHKAISLKWVYKVKKDSMGNVVKYKARLVAKGYVQKQGVDYDEVFAPVARLDTIRLILALAAQHGWSVHHLDVKSAFLNGDLEEEVYVTQPEGHLQGKTLIVGVYVDDLIIKGSHTQDIIKFKEQMKNKFEMNDLGLFAYYLGIEVSQKKWGIALRQTCYAKKILEQFGMQYCNPKKSPMEPNLKVDNDEGVEENDSTEYRRLIGCLRDSKPFYGKTNNFALSSCETHSEIYIRGTLDYGLNYEKGSEFKDLVGFTDSDHGGDAVGGKKQKTVALSSCEAEFMAATSAACQAIWLAKSREGTNGNCLDEEPWFFMHINIRFHFIRECVEQGKIIVEHVNSKDQRAYLFTKALALVKFIEMRSKLGLTDTELGPV</sequence>
<protein>
    <submittedName>
        <fullName evidence="5">Ribonuclease H-like domain, Reverse transcriptase, RNA-dependent DNA polymerase</fullName>
    </submittedName>
</protein>
<dbReference type="InterPro" id="IPR057670">
    <property type="entry name" value="SH3_retrovirus"/>
</dbReference>
<keyword evidence="1" id="KW-0479">Metal-binding</keyword>
<dbReference type="PANTHER" id="PTHR42648:SF18">
    <property type="entry name" value="RETROTRANSPOSON, UNCLASSIFIED-LIKE PROTEIN"/>
    <property type="match status" value="1"/>
</dbReference>
<evidence type="ECO:0000313" key="6">
    <source>
        <dbReference type="Proteomes" id="UP000245207"/>
    </source>
</evidence>
<reference evidence="5 6" key="1">
    <citation type="journal article" date="2018" name="Mol. Plant">
        <title>The genome of Artemisia annua provides insight into the evolution of Asteraceae family and artemisinin biosynthesis.</title>
        <authorList>
            <person name="Shen Q."/>
            <person name="Zhang L."/>
            <person name="Liao Z."/>
            <person name="Wang S."/>
            <person name="Yan T."/>
            <person name="Shi P."/>
            <person name="Liu M."/>
            <person name="Fu X."/>
            <person name="Pan Q."/>
            <person name="Wang Y."/>
            <person name="Lv Z."/>
            <person name="Lu X."/>
            <person name="Zhang F."/>
            <person name="Jiang W."/>
            <person name="Ma Y."/>
            <person name="Chen M."/>
            <person name="Hao X."/>
            <person name="Li L."/>
            <person name="Tang Y."/>
            <person name="Lv G."/>
            <person name="Zhou Y."/>
            <person name="Sun X."/>
            <person name="Brodelius P.E."/>
            <person name="Rose J.K.C."/>
            <person name="Tang K."/>
        </authorList>
    </citation>
    <scope>NUCLEOTIDE SEQUENCE [LARGE SCALE GENOMIC DNA]</scope>
    <source>
        <strain evidence="6">cv. Huhao1</strain>
        <tissue evidence="5">Leaf</tissue>
    </source>
</reference>
<keyword evidence="6" id="KW-1185">Reference proteome</keyword>
<comment type="caution">
    <text evidence="5">The sequence shown here is derived from an EMBL/GenBank/DDBJ whole genome shotgun (WGS) entry which is preliminary data.</text>
</comment>
<dbReference type="STRING" id="35608.A0A2U1PLA0"/>
<dbReference type="InterPro" id="IPR043502">
    <property type="entry name" value="DNA/RNA_pol_sf"/>
</dbReference>
<dbReference type="Proteomes" id="UP000245207">
    <property type="component" value="Unassembled WGS sequence"/>
</dbReference>
<feature type="compositionally biased region" description="Low complexity" evidence="3">
    <location>
        <begin position="260"/>
        <end position="271"/>
    </location>
</feature>
<dbReference type="GO" id="GO:0046872">
    <property type="term" value="F:metal ion binding"/>
    <property type="evidence" value="ECO:0007669"/>
    <property type="project" value="UniProtKB-KW"/>
</dbReference>
<dbReference type="InterPro" id="IPR013103">
    <property type="entry name" value="RVT_2"/>
</dbReference>
<dbReference type="OrthoDB" id="1001497at2759"/>
<feature type="compositionally biased region" description="Polar residues" evidence="3">
    <location>
        <begin position="207"/>
        <end position="228"/>
    </location>
</feature>
<evidence type="ECO:0000313" key="5">
    <source>
        <dbReference type="EMBL" id="PWA86543.1"/>
    </source>
</evidence>
<dbReference type="EMBL" id="PKPP01001005">
    <property type="protein sequence ID" value="PWA86543.1"/>
    <property type="molecule type" value="Genomic_DNA"/>
</dbReference>
<evidence type="ECO:0000256" key="2">
    <source>
        <dbReference type="ARBA" id="ARBA00022801"/>
    </source>
</evidence>
<dbReference type="SUPFAM" id="SSF53098">
    <property type="entry name" value="Ribonuclease H-like"/>
    <property type="match status" value="1"/>
</dbReference>
<dbReference type="Gene3D" id="3.30.420.10">
    <property type="entry name" value="Ribonuclease H-like superfamily/Ribonuclease H"/>
    <property type="match status" value="1"/>
</dbReference>
<dbReference type="PROSITE" id="PS50994">
    <property type="entry name" value="INTEGRASE"/>
    <property type="match status" value="1"/>
</dbReference>
<name>A0A2U1PLA0_ARTAN</name>
<keyword evidence="5" id="KW-0548">Nucleotidyltransferase</keyword>
<proteinExistence type="predicted"/>
<keyword evidence="2" id="KW-0378">Hydrolase</keyword>
<dbReference type="SUPFAM" id="SSF56672">
    <property type="entry name" value="DNA/RNA polymerases"/>
    <property type="match status" value="1"/>
</dbReference>
<dbReference type="AlphaFoldDB" id="A0A2U1PLA0"/>